<evidence type="ECO:0000313" key="2">
    <source>
        <dbReference type="EMBL" id="KAL2266982.1"/>
    </source>
</evidence>
<dbReference type="GeneID" id="98125372"/>
<proteinExistence type="predicted"/>
<reference evidence="2 3" key="1">
    <citation type="journal article" date="2024" name="Commun. Biol.">
        <title>Comparative genomic analysis of thermophilic fungi reveals convergent evolutionary adaptations and gene losses.</title>
        <authorList>
            <person name="Steindorff A.S."/>
            <person name="Aguilar-Pontes M.V."/>
            <person name="Robinson A.J."/>
            <person name="Andreopoulos B."/>
            <person name="LaButti K."/>
            <person name="Kuo A."/>
            <person name="Mondo S."/>
            <person name="Riley R."/>
            <person name="Otillar R."/>
            <person name="Haridas S."/>
            <person name="Lipzen A."/>
            <person name="Grimwood J."/>
            <person name="Schmutz J."/>
            <person name="Clum A."/>
            <person name="Reid I.D."/>
            <person name="Moisan M.C."/>
            <person name="Butler G."/>
            <person name="Nguyen T.T.M."/>
            <person name="Dewar K."/>
            <person name="Conant G."/>
            <person name="Drula E."/>
            <person name="Henrissat B."/>
            <person name="Hansel C."/>
            <person name="Singer S."/>
            <person name="Hutchinson M.I."/>
            <person name="de Vries R.P."/>
            <person name="Natvig D.O."/>
            <person name="Powell A.J."/>
            <person name="Tsang A."/>
            <person name="Grigoriev I.V."/>
        </authorList>
    </citation>
    <scope>NUCLEOTIDE SEQUENCE [LARGE SCALE GENOMIC DNA]</scope>
    <source>
        <strain evidence="2 3">ATCC 22073</strain>
    </source>
</reference>
<feature type="compositionally biased region" description="Low complexity" evidence="1">
    <location>
        <begin position="114"/>
        <end position="123"/>
    </location>
</feature>
<evidence type="ECO:0000256" key="1">
    <source>
        <dbReference type="SAM" id="MobiDB-lite"/>
    </source>
</evidence>
<sequence length="192" mass="21500">MRPESLRWHRTNPTVQHRRSGCGLRDWPMIFSPHRLRAFGVPGDARPNIPWGSVKRTRPIRGRGWSGANGKVDRARGEVMVWTSLFPRIFSPWMVASGQQQMSVRPRLRGPPGSVSSVLDSSSNTTKSGQKTSSFDCEHHPSMQNPSSLPRWYDSGGQRLNNPTWKHVVVKARPFWKSGGTVSSGQWGFAVG</sequence>
<feature type="compositionally biased region" description="Polar residues" evidence="1">
    <location>
        <begin position="124"/>
        <end position="135"/>
    </location>
</feature>
<gene>
    <name evidence="2" type="ORF">VTJ83DRAFT_4259</name>
</gene>
<name>A0ABR4D9N2_9PEZI</name>
<dbReference type="Proteomes" id="UP001600064">
    <property type="component" value="Unassembled WGS sequence"/>
</dbReference>
<comment type="caution">
    <text evidence="2">The sequence shown here is derived from an EMBL/GenBank/DDBJ whole genome shotgun (WGS) entry which is preliminary data.</text>
</comment>
<organism evidence="2 3">
    <name type="scientific">Remersonia thermophila</name>
    <dbReference type="NCBI Taxonomy" id="72144"/>
    <lineage>
        <taxon>Eukaryota</taxon>
        <taxon>Fungi</taxon>
        <taxon>Dikarya</taxon>
        <taxon>Ascomycota</taxon>
        <taxon>Pezizomycotina</taxon>
        <taxon>Sordariomycetes</taxon>
        <taxon>Sordariomycetidae</taxon>
        <taxon>Sordariales</taxon>
        <taxon>Sordariales incertae sedis</taxon>
        <taxon>Remersonia</taxon>
    </lineage>
</organism>
<feature type="region of interest" description="Disordered" evidence="1">
    <location>
        <begin position="101"/>
        <end position="155"/>
    </location>
</feature>
<keyword evidence="3" id="KW-1185">Reference proteome</keyword>
<evidence type="ECO:0000313" key="3">
    <source>
        <dbReference type="Proteomes" id="UP001600064"/>
    </source>
</evidence>
<dbReference type="RefSeq" id="XP_070865709.1">
    <property type="nucleotide sequence ID" value="XM_071010728.1"/>
</dbReference>
<dbReference type="EMBL" id="JAZGUE010000004">
    <property type="protein sequence ID" value="KAL2266982.1"/>
    <property type="molecule type" value="Genomic_DNA"/>
</dbReference>
<protein>
    <submittedName>
        <fullName evidence="2">Uncharacterized protein</fullName>
    </submittedName>
</protein>
<accession>A0ABR4D9N2</accession>